<evidence type="ECO:0000256" key="2">
    <source>
        <dbReference type="SAM" id="Phobius"/>
    </source>
</evidence>
<keyword evidence="4" id="KW-1185">Reference proteome</keyword>
<dbReference type="PANTHER" id="PTHR11161:SF0">
    <property type="entry name" value="O-ACYLTRANSFERASE LIKE PROTEIN"/>
    <property type="match status" value="1"/>
</dbReference>
<evidence type="ECO:0000259" key="3">
    <source>
        <dbReference type="Pfam" id="PF01757"/>
    </source>
</evidence>
<evidence type="ECO:0000313" key="5">
    <source>
        <dbReference type="RefSeq" id="XP_035829261.1"/>
    </source>
</evidence>
<dbReference type="InterPro" id="IPR002656">
    <property type="entry name" value="Acyl_transf_3_dom"/>
</dbReference>
<feature type="transmembrane region" description="Helical" evidence="2">
    <location>
        <begin position="270"/>
        <end position="288"/>
    </location>
</feature>
<feature type="transmembrane region" description="Helical" evidence="2">
    <location>
        <begin position="236"/>
        <end position="258"/>
    </location>
</feature>
<reference evidence="5" key="1">
    <citation type="submission" date="2025-08" db="UniProtKB">
        <authorList>
            <consortium name="RefSeq"/>
        </authorList>
    </citation>
    <scope>IDENTIFICATION</scope>
</reference>
<feature type="transmembrane region" description="Helical" evidence="2">
    <location>
        <begin position="163"/>
        <end position="180"/>
    </location>
</feature>
<dbReference type="Pfam" id="PF01757">
    <property type="entry name" value="Acyl_transf_3"/>
    <property type="match status" value="1"/>
</dbReference>
<name>A0ABM1W3L8_APLCA</name>
<feature type="transmembrane region" description="Helical" evidence="2">
    <location>
        <begin position="192"/>
        <end position="212"/>
    </location>
</feature>
<accession>A0ABM1W3L8</accession>
<feature type="transmembrane region" description="Helical" evidence="2">
    <location>
        <begin position="300"/>
        <end position="322"/>
    </location>
</feature>
<dbReference type="GeneID" id="101857160"/>
<dbReference type="Proteomes" id="UP000694888">
    <property type="component" value="Unplaced"/>
</dbReference>
<dbReference type="PANTHER" id="PTHR11161">
    <property type="entry name" value="O-ACYLTRANSFERASE"/>
    <property type="match status" value="1"/>
</dbReference>
<proteinExistence type="predicted"/>
<keyword evidence="2" id="KW-1133">Transmembrane helix</keyword>
<evidence type="ECO:0000313" key="4">
    <source>
        <dbReference type="Proteomes" id="UP000694888"/>
    </source>
</evidence>
<feature type="region of interest" description="Disordered" evidence="1">
    <location>
        <begin position="346"/>
        <end position="368"/>
    </location>
</feature>
<keyword evidence="2" id="KW-0472">Membrane</keyword>
<protein>
    <submittedName>
        <fullName evidence="5">Nose resistant to fluoxetine protein 6</fullName>
    </submittedName>
</protein>
<dbReference type="InterPro" id="IPR052728">
    <property type="entry name" value="O2_lipid_transport_reg"/>
</dbReference>
<gene>
    <name evidence="5" type="primary">LOC101857160</name>
</gene>
<keyword evidence="2" id="KW-0812">Transmembrane</keyword>
<dbReference type="RefSeq" id="XP_035829261.1">
    <property type="nucleotide sequence ID" value="XM_035973368.1"/>
</dbReference>
<feature type="domain" description="Acyltransferase 3" evidence="3">
    <location>
        <begin position="19"/>
        <end position="310"/>
    </location>
</feature>
<evidence type="ECO:0000256" key="1">
    <source>
        <dbReference type="SAM" id="MobiDB-lite"/>
    </source>
</evidence>
<feature type="transmembrane region" description="Helical" evidence="2">
    <location>
        <begin position="104"/>
        <end position="134"/>
    </location>
</feature>
<sequence>MTYLVMKELQKGRLSIGFFPKFYFHRFWRLTPPYMLVLMTYVPLYKYIGDGPVWPQGGVEKDECEDTWWTNLLYVNNLVKTDEMCMGWSWYLANDMQFYVISPLIFLPLFYFGYAGLMVPGAMIVGCFISAGVISSENNLDPNIDIRNSQGNDYFDVYYIKPYNRIGPYLVGMITGYLLYRTDCKARLNKKVVAMCWVLACVVSLAVVYGLYEHTKGDHLSSDVAALYNSLHRTGWAMAVAWLIFACANGYGGIINNILSWPALVPLSRLTYTAYLVHPLIIYFFLFSERRFFYLDNNNIIFAFLGTLAMSYMVAYVASMAYESPFLGLEKPLLKGVGKCFRRATGTFPPPAGTPTGRPGAPRRDSPAAVHYNHAKGQVSDYQPRVTPSHPANVIKVSM</sequence>
<organism evidence="4 5">
    <name type="scientific">Aplysia californica</name>
    <name type="common">California sea hare</name>
    <dbReference type="NCBI Taxonomy" id="6500"/>
    <lineage>
        <taxon>Eukaryota</taxon>
        <taxon>Metazoa</taxon>
        <taxon>Spiralia</taxon>
        <taxon>Lophotrochozoa</taxon>
        <taxon>Mollusca</taxon>
        <taxon>Gastropoda</taxon>
        <taxon>Heterobranchia</taxon>
        <taxon>Euthyneura</taxon>
        <taxon>Tectipleura</taxon>
        <taxon>Aplysiida</taxon>
        <taxon>Aplysioidea</taxon>
        <taxon>Aplysiidae</taxon>
        <taxon>Aplysia</taxon>
    </lineage>
</organism>